<evidence type="ECO:0000259" key="1">
    <source>
        <dbReference type="PROSITE" id="PS51184"/>
    </source>
</evidence>
<dbReference type="Pfam" id="PF13621">
    <property type="entry name" value="Cupin_8"/>
    <property type="match status" value="1"/>
</dbReference>
<keyword evidence="3" id="KW-1185">Reference proteome</keyword>
<proteinExistence type="predicted"/>
<dbReference type="InterPro" id="IPR041667">
    <property type="entry name" value="Cupin_8"/>
</dbReference>
<dbReference type="PROSITE" id="PS51184">
    <property type="entry name" value="JMJC"/>
    <property type="match status" value="1"/>
</dbReference>
<name>A0A7W6BCV5_9SPHN</name>
<evidence type="ECO:0000313" key="3">
    <source>
        <dbReference type="Proteomes" id="UP000571950"/>
    </source>
</evidence>
<reference evidence="2 3" key="1">
    <citation type="submission" date="2020-08" db="EMBL/GenBank/DDBJ databases">
        <title>Genomic Encyclopedia of Type Strains, Phase IV (KMG-IV): sequencing the most valuable type-strain genomes for metagenomic binning, comparative biology and taxonomic classification.</title>
        <authorList>
            <person name="Goeker M."/>
        </authorList>
    </citation>
    <scope>NUCLEOTIDE SEQUENCE [LARGE SCALE GENOMIC DNA]</scope>
    <source>
        <strain evidence="2 3">DSM 26189</strain>
    </source>
</reference>
<dbReference type="InterPro" id="IPR003347">
    <property type="entry name" value="JmjC_dom"/>
</dbReference>
<dbReference type="SMART" id="SM00558">
    <property type="entry name" value="JmjC"/>
    <property type="match status" value="1"/>
</dbReference>
<dbReference type="RefSeq" id="WP_188070094.1">
    <property type="nucleotide sequence ID" value="NZ_BSPS01000078.1"/>
</dbReference>
<evidence type="ECO:0000313" key="2">
    <source>
        <dbReference type="EMBL" id="MBB3924526.1"/>
    </source>
</evidence>
<dbReference type="Gene3D" id="2.60.120.650">
    <property type="entry name" value="Cupin"/>
    <property type="match status" value="1"/>
</dbReference>
<organism evidence="2 3">
    <name type="scientific">Sphingobium jiangsuense</name>
    <dbReference type="NCBI Taxonomy" id="870476"/>
    <lineage>
        <taxon>Bacteria</taxon>
        <taxon>Pseudomonadati</taxon>
        <taxon>Pseudomonadota</taxon>
        <taxon>Alphaproteobacteria</taxon>
        <taxon>Sphingomonadales</taxon>
        <taxon>Sphingomonadaceae</taxon>
        <taxon>Sphingobium</taxon>
    </lineage>
</organism>
<dbReference type="PANTHER" id="PTHR12461:SF105">
    <property type="entry name" value="HYPOXIA-INDUCIBLE FACTOR 1-ALPHA INHIBITOR"/>
    <property type="match status" value="1"/>
</dbReference>
<accession>A0A7W6BCV5</accession>
<feature type="domain" description="JmjC" evidence="1">
    <location>
        <begin position="97"/>
        <end position="258"/>
    </location>
</feature>
<dbReference type="EMBL" id="JACIDT010000001">
    <property type="protein sequence ID" value="MBB3924526.1"/>
    <property type="molecule type" value="Genomic_DNA"/>
</dbReference>
<dbReference type="SUPFAM" id="SSF51197">
    <property type="entry name" value="Clavaminate synthase-like"/>
    <property type="match status" value="1"/>
</dbReference>
<dbReference type="PANTHER" id="PTHR12461">
    <property type="entry name" value="HYPOXIA-INDUCIBLE FACTOR 1 ALPHA INHIBITOR-RELATED"/>
    <property type="match status" value="1"/>
</dbReference>
<comment type="caution">
    <text evidence="2">The sequence shown here is derived from an EMBL/GenBank/DDBJ whole genome shotgun (WGS) entry which is preliminary data.</text>
</comment>
<dbReference type="AlphaFoldDB" id="A0A7W6BCV5"/>
<gene>
    <name evidence="2" type="ORF">GGR43_000220</name>
</gene>
<sequence>MSLHQPTSPAGKEAVAFDREARALFAAAYPDQPQHLTHRLAGHPLLSLAALADLAERMPADSVEYNRGDLPLGIRPEDTPANGLTLGETIRTIESNGSWAVLKHVERDPAYAALLHDALEDLRPIVEASTGPMLHREAFIFLSSPGSVTPFHIDPEHNILLQIMGEKVMNVFPTHDEELVPPEQSEAFSQGGHRNLRWDDSFLPRVTPIRLTPGDAVLMPVKAPHFVQNGDGVSISFSITWRSRRSVAESELHSLNHKLRARGLPRVKVGARPERQWIGRGLFRVVERLGL</sequence>
<dbReference type="Proteomes" id="UP000571950">
    <property type="component" value="Unassembled WGS sequence"/>
</dbReference>
<protein>
    <recommendedName>
        <fullName evidence="1">JmjC domain-containing protein</fullName>
    </recommendedName>
</protein>